<dbReference type="EMBL" id="JAWDJR010000022">
    <property type="protein sequence ID" value="KAK9953702.1"/>
    <property type="molecule type" value="Genomic_DNA"/>
</dbReference>
<comment type="caution">
    <text evidence="2">The sequence shown here is derived from an EMBL/GenBank/DDBJ whole genome shotgun (WGS) entry which is preliminary data.</text>
</comment>
<evidence type="ECO:0000256" key="1">
    <source>
        <dbReference type="SAM" id="MobiDB-lite"/>
    </source>
</evidence>
<evidence type="ECO:0000313" key="2">
    <source>
        <dbReference type="EMBL" id="KAK9953702.1"/>
    </source>
</evidence>
<protein>
    <submittedName>
        <fullName evidence="2">Uncharacterized protein</fullName>
    </submittedName>
</protein>
<keyword evidence="3" id="KW-1185">Reference proteome</keyword>
<proteinExistence type="predicted"/>
<organism evidence="2 3">
    <name type="scientific">Culter alburnus</name>
    <name type="common">Topmouth culter</name>
    <dbReference type="NCBI Taxonomy" id="194366"/>
    <lineage>
        <taxon>Eukaryota</taxon>
        <taxon>Metazoa</taxon>
        <taxon>Chordata</taxon>
        <taxon>Craniata</taxon>
        <taxon>Vertebrata</taxon>
        <taxon>Euteleostomi</taxon>
        <taxon>Actinopterygii</taxon>
        <taxon>Neopterygii</taxon>
        <taxon>Teleostei</taxon>
        <taxon>Ostariophysi</taxon>
        <taxon>Cypriniformes</taxon>
        <taxon>Xenocyprididae</taxon>
        <taxon>Xenocypridinae</taxon>
        <taxon>Culter</taxon>
    </lineage>
</organism>
<accession>A0AAW1YX48</accession>
<evidence type="ECO:0000313" key="3">
    <source>
        <dbReference type="Proteomes" id="UP001479290"/>
    </source>
</evidence>
<sequence length="120" mass="13030">MYTLKFFEVGFSSYGGRVCSPPPLTTKCALLHLSPPSELSSASPPPDFHHRGGICFMPTLELLTRPYHAARVLEGVFRRPDSHGAPPKGTPERPCGQGRVHGHLSTKSEQEPPLPGTQMA</sequence>
<name>A0AAW1YX48_CULAL</name>
<dbReference type="Proteomes" id="UP001479290">
    <property type="component" value="Unassembled WGS sequence"/>
</dbReference>
<reference evidence="2 3" key="1">
    <citation type="submission" date="2024-05" db="EMBL/GenBank/DDBJ databases">
        <title>A high-quality chromosomal-level genome assembly of Topmouth culter (Culter alburnus).</title>
        <authorList>
            <person name="Zhao H."/>
        </authorList>
    </citation>
    <scope>NUCLEOTIDE SEQUENCE [LARGE SCALE GENOMIC DNA]</scope>
    <source>
        <strain evidence="2">CATC2023</strain>
        <tissue evidence="2">Muscle</tissue>
    </source>
</reference>
<gene>
    <name evidence="2" type="ORF">ABG768_015831</name>
</gene>
<feature type="region of interest" description="Disordered" evidence="1">
    <location>
        <begin position="77"/>
        <end position="120"/>
    </location>
</feature>
<dbReference type="AlphaFoldDB" id="A0AAW1YX48"/>